<proteinExistence type="predicted"/>
<sequence>MTEVEKPPSGPPQSPDTASYNVAAQAIQQILANTTGRPANAEQNTLVNRVIDAWRRRHSRADPNPILTLIAGYAGSGKTEFARLLSDITGWALLDKDALTRPLVERLLISLGGDPHDRHTDLYLREVRPLEYHCMMETAFDNLNAGTSAVLSAPFVAELADTEWVARLTKRCADKGAEVAVVWVLCDAESIRKHIEIRCDARDAWKLQNWEAYVSTLNTAAGPPAAHITIDNRLGAAFDLAKQASETLLRSRQAAEGVR</sequence>
<dbReference type="EMBL" id="POUD01000102">
    <property type="protein sequence ID" value="PZG15574.1"/>
    <property type="molecule type" value="Genomic_DNA"/>
</dbReference>
<dbReference type="Pfam" id="PF13671">
    <property type="entry name" value="AAA_33"/>
    <property type="match status" value="1"/>
</dbReference>
<gene>
    <name evidence="1" type="ORF">C1J01_23580</name>
</gene>
<dbReference type="OrthoDB" id="198115at2"/>
<dbReference type="Proteomes" id="UP000249304">
    <property type="component" value="Unassembled WGS sequence"/>
</dbReference>
<accession>A0A2W2FK72</accession>
<keyword evidence="2" id="KW-1185">Reference proteome</keyword>
<dbReference type="InterPro" id="IPR027417">
    <property type="entry name" value="P-loop_NTPase"/>
</dbReference>
<dbReference type="SUPFAM" id="SSF52540">
    <property type="entry name" value="P-loop containing nucleoside triphosphate hydrolases"/>
    <property type="match status" value="1"/>
</dbReference>
<comment type="caution">
    <text evidence="1">The sequence shown here is derived from an EMBL/GenBank/DDBJ whole genome shotgun (WGS) entry which is preliminary data.</text>
</comment>
<protein>
    <submittedName>
        <fullName evidence="1">ATPase</fullName>
    </submittedName>
</protein>
<organism evidence="1 2">
    <name type="scientific">Nonomuraea aridisoli</name>
    <dbReference type="NCBI Taxonomy" id="2070368"/>
    <lineage>
        <taxon>Bacteria</taxon>
        <taxon>Bacillati</taxon>
        <taxon>Actinomycetota</taxon>
        <taxon>Actinomycetes</taxon>
        <taxon>Streptosporangiales</taxon>
        <taxon>Streptosporangiaceae</taxon>
        <taxon>Nonomuraea</taxon>
    </lineage>
</organism>
<evidence type="ECO:0000313" key="2">
    <source>
        <dbReference type="Proteomes" id="UP000249304"/>
    </source>
</evidence>
<name>A0A2W2FK72_9ACTN</name>
<dbReference type="AlphaFoldDB" id="A0A2W2FK72"/>
<evidence type="ECO:0000313" key="1">
    <source>
        <dbReference type="EMBL" id="PZG15574.1"/>
    </source>
</evidence>
<reference evidence="1 2" key="1">
    <citation type="submission" date="2018-01" db="EMBL/GenBank/DDBJ databases">
        <title>Draft genome sequence of Nonomuraea sp. KC333.</title>
        <authorList>
            <person name="Sahin N."/>
            <person name="Saygin H."/>
            <person name="Ay H."/>
        </authorList>
    </citation>
    <scope>NUCLEOTIDE SEQUENCE [LARGE SCALE GENOMIC DNA]</scope>
    <source>
        <strain evidence="1 2">KC333</strain>
    </source>
</reference>
<dbReference type="Gene3D" id="3.40.50.300">
    <property type="entry name" value="P-loop containing nucleotide triphosphate hydrolases"/>
    <property type="match status" value="1"/>
</dbReference>